<reference evidence="3 5" key="1">
    <citation type="submission" date="2015-10" db="EMBL/GenBank/DDBJ databases">
        <title>The cercosporin biosynthetic gene cluster was horizontally transferred to several fungal lineages and shown to be expanded in Cercospora beticola based on microsynteny with recipient genomes.</title>
        <authorList>
            <person name="De Jonge R."/>
            <person name="Ebert M.K."/>
            <person name="Suttle J.C."/>
            <person name="Jurick Ii W.M."/>
            <person name="Secor G.A."/>
            <person name="Thomma B.P."/>
            <person name="Van De Peer Y."/>
            <person name="Bolton M.D."/>
        </authorList>
    </citation>
    <scope>NUCLEOTIDE SEQUENCE [LARGE SCALE GENOMIC DNA]</scope>
    <source>
        <strain evidence="3 5">09-40</strain>
    </source>
</reference>
<keyword evidence="6" id="KW-1185">Reference proteome</keyword>
<feature type="compositionally biased region" description="Low complexity" evidence="2">
    <location>
        <begin position="649"/>
        <end position="663"/>
    </location>
</feature>
<evidence type="ECO:0000313" key="6">
    <source>
        <dbReference type="Proteomes" id="UP001302367"/>
    </source>
</evidence>
<organism evidence="3 5">
    <name type="scientific">Cercospora beticola</name>
    <name type="common">Sugarbeet leaf spot fungus</name>
    <dbReference type="NCBI Taxonomy" id="122368"/>
    <lineage>
        <taxon>Eukaryota</taxon>
        <taxon>Fungi</taxon>
        <taxon>Dikarya</taxon>
        <taxon>Ascomycota</taxon>
        <taxon>Pezizomycotina</taxon>
        <taxon>Dothideomycetes</taxon>
        <taxon>Dothideomycetidae</taxon>
        <taxon>Mycosphaerellales</taxon>
        <taxon>Mycosphaerellaceae</taxon>
        <taxon>Cercospora</taxon>
    </lineage>
</organism>
<dbReference type="Proteomes" id="UP000230605">
    <property type="component" value="Chromosome 4"/>
</dbReference>
<dbReference type="CDD" id="cd22849">
    <property type="entry name" value="NuzM"/>
    <property type="match status" value="1"/>
</dbReference>
<sequence length="894" mass="99337">MATAVPKNAISKAAKATQLNKYTVQPQGIWGRIHKFFALDPGRSSGVPLNPHFRNPPPGGNDPTEYIDPVTVPAADLAENPYWKRDVRRSYPRLSTVTQSDVVGLLSVGSAAAPKDTLKIGDAGKTQLVEVKEEGEKGLSTYFEKNKQVFQNVLGPDGLPPLPTSRHLGTHNTSGAYSLRKEEEQTYGPDYPCRTFATVSDLYPANGDNPHSHSDTDDGMGTKLWIANCVHVFCGRHLEGGGVPFHASDQPPQAICPVCVRASNNHEVRNLYGIRGLTEDKLDPAIPSDYVKCPPVSLDGDDPGVEALRFQYSRMKTYSQEVTKRWKSADRKRRTLESTLHKERKHHRKLQADYEALQKRGQEAERKLQGWEARKDQIRHYMGAVGEMARDIQTMRQELARLGYHIERKTYGLEDIAAPPNARAAAARPVDSSTTLVDEQHRTSSSKRKRADYEAYPDDEQIEQELAQDDHQTMPPPPLPPPQLLPPRASQQSEPEATKKHSLAMIRPRVRDLPERARQRKQLPPQHEYDEISASHYDDHATGPEQLHSLPDLHAMNLNDRVQPRASYNAFYERPREHAVEPAQMPYSQAQTRSQAAASSYSPRGPAQYYAAPSERITYRSSAAAEQRLSTAHEGSPYAAPSEYSEPIARAPSQAPSQAQAPLNLAARSQRSNFRKLPMQPPIQQNMAQRRHIAAQPGASVLSPFFKSGNSHEPKSASKPPSVSRRAPRPAHHDQATNCETSASHGLMLPPRGNDRRRETRTKGTLSEAHYDAIPADEMIYRNGVASYRDTPGASRRGMEYRPSSLWPDRAAPPLVPAPYSSRVRAHPSQTPRGGRVTLPPSSMSQRGWDPQVSQIRGVRGAGPPSSHYHARSSGVPPYSSRGPLYSDRAFSQR</sequence>
<feature type="region of interest" description="Disordered" evidence="2">
    <location>
        <begin position="469"/>
        <end position="549"/>
    </location>
</feature>
<evidence type="ECO:0000256" key="2">
    <source>
        <dbReference type="SAM" id="MobiDB-lite"/>
    </source>
</evidence>
<feature type="region of interest" description="Disordered" evidence="2">
    <location>
        <begin position="788"/>
        <end position="894"/>
    </location>
</feature>
<feature type="region of interest" description="Disordered" evidence="2">
    <location>
        <begin position="422"/>
        <end position="456"/>
    </location>
</feature>
<dbReference type="EMBL" id="LKMD01000105">
    <property type="protein sequence ID" value="PIA93239.1"/>
    <property type="molecule type" value="Genomic_DNA"/>
</dbReference>
<name>A0A2G5HL21_CERBT</name>
<dbReference type="InterPro" id="IPR016813">
    <property type="entry name" value="NADH_Ub_cplx-1_21kDa"/>
</dbReference>
<dbReference type="Proteomes" id="UP001302367">
    <property type="component" value="Chromosome 4"/>
</dbReference>
<feature type="region of interest" description="Disordered" evidence="2">
    <location>
        <begin position="621"/>
        <end position="663"/>
    </location>
</feature>
<dbReference type="PANTHER" id="PTHR37325:SF1">
    <property type="entry name" value="OXIDOREDUCTASE 21 KDA SUBUNIT, PUTATIVE (AFU_ORTHOLOGUE AFUA_4G05910)-RELATED"/>
    <property type="match status" value="1"/>
</dbReference>
<gene>
    <name evidence="3" type="ORF">CB0940_04536</name>
    <name evidence="4" type="ORF">RHO25_006417</name>
</gene>
<evidence type="ECO:0000313" key="5">
    <source>
        <dbReference type="Proteomes" id="UP000230605"/>
    </source>
</evidence>
<keyword evidence="1" id="KW-0175">Coiled coil</keyword>
<dbReference type="AlphaFoldDB" id="A0A2G5HL21"/>
<feature type="coiled-coil region" evidence="1">
    <location>
        <begin position="340"/>
        <end position="374"/>
    </location>
</feature>
<feature type="compositionally biased region" description="Basic and acidic residues" evidence="2">
    <location>
        <begin position="753"/>
        <end position="762"/>
    </location>
</feature>
<protein>
    <submittedName>
        <fullName evidence="3">NADH-ubiquinone oxidoreductase</fullName>
    </submittedName>
</protein>
<evidence type="ECO:0000313" key="3">
    <source>
        <dbReference type="EMBL" id="PIA93239.1"/>
    </source>
</evidence>
<dbReference type="EMBL" id="CP134187">
    <property type="protein sequence ID" value="WPB01785.1"/>
    <property type="molecule type" value="Genomic_DNA"/>
</dbReference>
<reference evidence="4 6" key="2">
    <citation type="submission" date="2023-09" db="EMBL/GenBank/DDBJ databases">
        <title>Complete-Gapless Cercospora beticola genome.</title>
        <authorList>
            <person name="Wyatt N.A."/>
            <person name="Spanner R.E."/>
            <person name="Bolton M.D."/>
        </authorList>
    </citation>
    <scope>NUCLEOTIDE SEQUENCE [LARGE SCALE GENOMIC DNA]</scope>
    <source>
        <strain evidence="4">Cb09-40</strain>
    </source>
</reference>
<keyword evidence="3" id="KW-0830">Ubiquinone</keyword>
<feature type="region of interest" description="Disordered" evidence="2">
    <location>
        <begin position="701"/>
        <end position="770"/>
    </location>
</feature>
<feature type="compositionally biased region" description="Pro residues" evidence="2">
    <location>
        <begin position="474"/>
        <end position="485"/>
    </location>
</feature>
<proteinExistence type="predicted"/>
<dbReference type="PANTHER" id="PTHR37325">
    <property type="entry name" value="OXIDOREDUCTASE 21 KDA SUBUNIT, PUTATIVE (AFU_ORTHOLOGUE AFUA_4G05910)-RELATED"/>
    <property type="match status" value="1"/>
</dbReference>
<dbReference type="OrthoDB" id="5410764at2759"/>
<feature type="region of interest" description="Disordered" evidence="2">
    <location>
        <begin position="575"/>
        <end position="607"/>
    </location>
</feature>
<accession>A0A2G5HL21</accession>
<evidence type="ECO:0000256" key="1">
    <source>
        <dbReference type="SAM" id="Coils"/>
    </source>
</evidence>
<feature type="compositionally biased region" description="Low complexity" evidence="2">
    <location>
        <begin position="588"/>
        <end position="600"/>
    </location>
</feature>
<evidence type="ECO:0000313" key="4">
    <source>
        <dbReference type="EMBL" id="WPB01785.1"/>
    </source>
</evidence>